<organism evidence="1">
    <name type="scientific">Pseudomonas phage Lepni01</name>
    <dbReference type="NCBI Taxonomy" id="3138536"/>
    <lineage>
        <taxon>Viruses</taxon>
    </lineage>
</organism>
<gene>
    <name evidence="1" type="ORF">Lepni01_00003</name>
</gene>
<name>A0AAU6W354_9VIRU</name>
<proteinExistence type="predicted"/>
<reference evidence="1" key="1">
    <citation type="journal article" date="2024" name="J. Gen. Virol.">
        <title>Novel phages of Pseudomonas syringae unveil numerous potential auxiliary metabolic genes.</title>
        <authorList>
            <person name="Feltin C."/>
            <person name="Garneau J.R."/>
            <person name="Morris C.E."/>
            <person name="Berard A."/>
            <person name="Torres-Barcelo C."/>
        </authorList>
    </citation>
    <scope>NUCLEOTIDE SEQUENCE</scope>
</reference>
<sequence>MARRKFAEIVNAETGRIAKLYYEPEFEEYDVVFYQGLVKLTDATYFTCCRTDALDTANHWTSQKPQEQAQ</sequence>
<evidence type="ECO:0000313" key="1">
    <source>
        <dbReference type="EMBL" id="XAI71003.1"/>
    </source>
</evidence>
<dbReference type="EMBL" id="PP179331">
    <property type="protein sequence ID" value="XAI71003.1"/>
    <property type="molecule type" value="Genomic_DNA"/>
</dbReference>
<accession>A0AAU6W354</accession>
<protein>
    <submittedName>
        <fullName evidence="1">Lysis protein</fullName>
    </submittedName>
</protein>